<name>A0A0H5BZ32_CYBJN</name>
<feature type="transmembrane region" description="Helical" evidence="4">
    <location>
        <begin position="42"/>
        <end position="60"/>
    </location>
</feature>
<comment type="subcellular location">
    <subcellularLocation>
        <location evidence="4">Membrane</location>
        <topology evidence="4">Multi-pass membrane protein</topology>
    </subcellularLocation>
</comment>
<dbReference type="Proteomes" id="UP000038830">
    <property type="component" value="Unassembled WGS sequence"/>
</dbReference>
<organism evidence="5 6">
    <name type="scientific">Cyberlindnera jadinii (strain ATCC 18201 / CBS 1600 / BCRC 20928 / JCM 3617 / NBRC 0987 / NRRL Y-1542)</name>
    <name type="common">Torula yeast</name>
    <name type="synonym">Candida utilis</name>
    <dbReference type="NCBI Taxonomy" id="983966"/>
    <lineage>
        <taxon>Eukaryota</taxon>
        <taxon>Fungi</taxon>
        <taxon>Dikarya</taxon>
        <taxon>Ascomycota</taxon>
        <taxon>Saccharomycotina</taxon>
        <taxon>Saccharomycetes</taxon>
        <taxon>Phaffomycetales</taxon>
        <taxon>Phaffomycetaceae</taxon>
        <taxon>Cyberlindnera</taxon>
    </lineage>
</organism>
<comment type="similarity">
    <text evidence="4">Belongs to the AIM11 family.</text>
</comment>
<reference evidence="6" key="1">
    <citation type="journal article" date="2015" name="J. Biotechnol.">
        <title>The structure of the Cyberlindnera jadinii genome and its relation to Candida utilis analyzed by the occurrence of single nucleotide polymorphisms.</title>
        <authorList>
            <person name="Rupp O."/>
            <person name="Brinkrolf K."/>
            <person name="Buerth C."/>
            <person name="Kunigo M."/>
            <person name="Schneider J."/>
            <person name="Jaenicke S."/>
            <person name="Goesmann A."/>
            <person name="Puehler A."/>
            <person name="Jaeger K.-E."/>
            <person name="Ernst J.F."/>
        </authorList>
    </citation>
    <scope>NUCLEOTIDE SEQUENCE [LARGE SCALE GENOMIC DNA]</scope>
    <source>
        <strain evidence="6">ATCC 18201 / CBS 1600 / BCRC 20928 / JCM 3617 / NBRC 0987 / NRRL Y-1542</strain>
    </source>
</reference>
<sequence length="174" mass="19377">MAAVDTTPEELAGKKMSLQQVNVPVEVSKISVQYKERRRKQMMAFFGATATTLLFARLAYRGVQSRRYIPQLFNANHIPPAFSFQRDAILAVTHATCLATSGFAMAITGVCWTWDVSTPKEFGFKVKRLLGGDVNEQKLSEAPMDEESLTVQDAINRIMNGEDITEGLDEELSK</sequence>
<dbReference type="InterPro" id="IPR038814">
    <property type="entry name" value="AIM11"/>
</dbReference>
<evidence type="ECO:0000256" key="4">
    <source>
        <dbReference type="RuleBase" id="RU367098"/>
    </source>
</evidence>
<evidence type="ECO:0000256" key="3">
    <source>
        <dbReference type="ARBA" id="ARBA00023136"/>
    </source>
</evidence>
<dbReference type="EMBL" id="CDQK01000001">
    <property type="protein sequence ID" value="CEP20651.1"/>
    <property type="molecule type" value="Genomic_DNA"/>
</dbReference>
<evidence type="ECO:0000256" key="1">
    <source>
        <dbReference type="ARBA" id="ARBA00022692"/>
    </source>
</evidence>
<proteinExistence type="inferred from homology"/>
<keyword evidence="1 4" id="KW-0812">Transmembrane</keyword>
<keyword evidence="3 4" id="KW-0472">Membrane</keyword>
<accession>A0A0H5BZ32</accession>
<dbReference type="PANTHER" id="PTHR39136">
    <property type="entry name" value="ALTERED INHERITANCE OF MITOCHONDRIA PROTEIN 11"/>
    <property type="match status" value="1"/>
</dbReference>
<keyword evidence="2 4" id="KW-1133">Transmembrane helix</keyword>
<protein>
    <recommendedName>
        <fullName evidence="4">Altered inheritance of mitochondria protein 11</fullName>
    </recommendedName>
</protein>
<gene>
    <name evidence="4" type="primary">AIM11</name>
    <name evidence="5" type="ORF">BN1211_0562</name>
</gene>
<dbReference type="PANTHER" id="PTHR39136:SF1">
    <property type="entry name" value="ALTERED INHERITANCE OF MITOCHONDRIA PROTEIN 11"/>
    <property type="match status" value="1"/>
</dbReference>
<evidence type="ECO:0000313" key="5">
    <source>
        <dbReference type="EMBL" id="CEP20651.1"/>
    </source>
</evidence>
<dbReference type="AlphaFoldDB" id="A0A0H5BZ32"/>
<dbReference type="GO" id="GO:0005739">
    <property type="term" value="C:mitochondrion"/>
    <property type="evidence" value="ECO:0007669"/>
    <property type="project" value="TreeGrafter"/>
</dbReference>
<evidence type="ECO:0000256" key="2">
    <source>
        <dbReference type="ARBA" id="ARBA00022989"/>
    </source>
</evidence>
<evidence type="ECO:0000313" key="6">
    <source>
        <dbReference type="Proteomes" id="UP000038830"/>
    </source>
</evidence>
<dbReference type="GO" id="GO:0016020">
    <property type="term" value="C:membrane"/>
    <property type="evidence" value="ECO:0007669"/>
    <property type="project" value="UniProtKB-SubCell"/>
</dbReference>